<evidence type="ECO:0000313" key="2">
    <source>
        <dbReference type="EMBL" id="KAJ6993284.1"/>
    </source>
</evidence>
<dbReference type="Proteomes" id="UP001164929">
    <property type="component" value="Chromosome 6"/>
</dbReference>
<proteinExistence type="predicted"/>
<gene>
    <name evidence="2" type="ORF">NC653_016417</name>
</gene>
<dbReference type="EMBL" id="JAQIZT010000006">
    <property type="protein sequence ID" value="KAJ6993284.1"/>
    <property type="molecule type" value="Genomic_DNA"/>
</dbReference>
<protein>
    <submittedName>
        <fullName evidence="2">Uncharacterized protein</fullName>
    </submittedName>
</protein>
<comment type="caution">
    <text evidence="2">The sequence shown here is derived from an EMBL/GenBank/DDBJ whole genome shotgun (WGS) entry which is preliminary data.</text>
</comment>
<sequence length="93" mass="10224">MNTERDSQGSENAKGSKLPYKRNRPQEGDSVSTACNISPTILDELRIAGKGYFISKTRKTAPGIQHVTAPQLHFWRNDQEHGGGGRGSSKRIT</sequence>
<evidence type="ECO:0000313" key="3">
    <source>
        <dbReference type="Proteomes" id="UP001164929"/>
    </source>
</evidence>
<dbReference type="AlphaFoldDB" id="A0AAD6QMV4"/>
<evidence type="ECO:0000256" key="1">
    <source>
        <dbReference type="SAM" id="MobiDB-lite"/>
    </source>
</evidence>
<reference evidence="2" key="1">
    <citation type="journal article" date="2023" name="Mol. Ecol. Resour.">
        <title>Chromosome-level genome assembly of a triploid poplar Populus alba 'Berolinensis'.</title>
        <authorList>
            <person name="Chen S."/>
            <person name="Yu Y."/>
            <person name="Wang X."/>
            <person name="Wang S."/>
            <person name="Zhang T."/>
            <person name="Zhou Y."/>
            <person name="He R."/>
            <person name="Meng N."/>
            <person name="Wang Y."/>
            <person name="Liu W."/>
            <person name="Liu Z."/>
            <person name="Liu J."/>
            <person name="Guo Q."/>
            <person name="Huang H."/>
            <person name="Sederoff R.R."/>
            <person name="Wang G."/>
            <person name="Qu G."/>
            <person name="Chen S."/>
        </authorList>
    </citation>
    <scope>NUCLEOTIDE SEQUENCE</scope>
    <source>
        <strain evidence="2">SC-2020</strain>
    </source>
</reference>
<organism evidence="2 3">
    <name type="scientific">Populus alba x Populus x berolinensis</name>
    <dbReference type="NCBI Taxonomy" id="444605"/>
    <lineage>
        <taxon>Eukaryota</taxon>
        <taxon>Viridiplantae</taxon>
        <taxon>Streptophyta</taxon>
        <taxon>Embryophyta</taxon>
        <taxon>Tracheophyta</taxon>
        <taxon>Spermatophyta</taxon>
        <taxon>Magnoliopsida</taxon>
        <taxon>eudicotyledons</taxon>
        <taxon>Gunneridae</taxon>
        <taxon>Pentapetalae</taxon>
        <taxon>rosids</taxon>
        <taxon>fabids</taxon>
        <taxon>Malpighiales</taxon>
        <taxon>Salicaceae</taxon>
        <taxon>Saliceae</taxon>
        <taxon>Populus</taxon>
    </lineage>
</organism>
<accession>A0AAD6QMV4</accession>
<keyword evidence="3" id="KW-1185">Reference proteome</keyword>
<feature type="region of interest" description="Disordered" evidence="1">
    <location>
        <begin position="1"/>
        <end position="34"/>
    </location>
</feature>
<name>A0AAD6QMV4_9ROSI</name>